<dbReference type="EMBL" id="JAFJYH010000356">
    <property type="protein sequence ID" value="KAG4412761.1"/>
    <property type="molecule type" value="Genomic_DNA"/>
</dbReference>
<protein>
    <submittedName>
        <fullName evidence="1">Uncharacterized protein</fullName>
    </submittedName>
</protein>
<reference evidence="1" key="1">
    <citation type="submission" date="2021-02" db="EMBL/GenBank/DDBJ databases">
        <title>Genome sequence Cadophora malorum strain M34.</title>
        <authorList>
            <person name="Stefanovic E."/>
            <person name="Vu D."/>
            <person name="Scully C."/>
            <person name="Dijksterhuis J."/>
            <person name="Roader J."/>
            <person name="Houbraken J."/>
        </authorList>
    </citation>
    <scope>NUCLEOTIDE SEQUENCE</scope>
    <source>
        <strain evidence="1">M34</strain>
    </source>
</reference>
<comment type="caution">
    <text evidence="1">The sequence shown here is derived from an EMBL/GenBank/DDBJ whole genome shotgun (WGS) entry which is preliminary data.</text>
</comment>
<evidence type="ECO:0000313" key="2">
    <source>
        <dbReference type="Proteomes" id="UP000664132"/>
    </source>
</evidence>
<dbReference type="AlphaFoldDB" id="A0A8H7T5R2"/>
<name>A0A8H7T5R2_9HELO</name>
<sequence>MDDSNTKLEAVSLKNPPLTAGKTAHILERKLARTNGACRAEKRLHYRVALSEESTKETRYPRWTTNVEAWEAGMKELCGALYGFNGGWNPINGFKGFETVTRWKILLQFEAELGGQRHAFNHPDPCHEKDCNICAEVNHGNS</sequence>
<gene>
    <name evidence="1" type="ORF">IFR04_014102</name>
</gene>
<accession>A0A8H7T5R2</accession>
<proteinExistence type="predicted"/>
<organism evidence="1 2">
    <name type="scientific">Cadophora malorum</name>
    <dbReference type="NCBI Taxonomy" id="108018"/>
    <lineage>
        <taxon>Eukaryota</taxon>
        <taxon>Fungi</taxon>
        <taxon>Dikarya</taxon>
        <taxon>Ascomycota</taxon>
        <taxon>Pezizomycotina</taxon>
        <taxon>Leotiomycetes</taxon>
        <taxon>Helotiales</taxon>
        <taxon>Ploettnerulaceae</taxon>
        <taxon>Cadophora</taxon>
    </lineage>
</organism>
<evidence type="ECO:0000313" key="1">
    <source>
        <dbReference type="EMBL" id="KAG4412761.1"/>
    </source>
</evidence>
<dbReference type="Proteomes" id="UP000664132">
    <property type="component" value="Unassembled WGS sequence"/>
</dbReference>
<keyword evidence="2" id="KW-1185">Reference proteome</keyword>